<dbReference type="InterPro" id="IPR022225">
    <property type="entry name" value="Phage_tail_fibre_N"/>
</dbReference>
<dbReference type="InterPro" id="IPR049304">
    <property type="entry name" value="Gly_rich_dom"/>
</dbReference>
<dbReference type="Pfam" id="PF12571">
    <property type="entry name" value="Phage_tail_fib"/>
    <property type="match status" value="1"/>
</dbReference>
<evidence type="ECO:0000259" key="2">
    <source>
        <dbReference type="Pfam" id="PF21722"/>
    </source>
</evidence>
<protein>
    <submittedName>
        <fullName evidence="3">Phage tail protein</fullName>
    </submittedName>
</protein>
<name>A0ABY9G823_9PSED</name>
<keyword evidence="4" id="KW-1185">Reference proteome</keyword>
<feature type="domain" description="Phage tail fibre protein N-terminal" evidence="1">
    <location>
        <begin position="1"/>
        <end position="149"/>
    </location>
</feature>
<dbReference type="RefSeq" id="WP_305385720.1">
    <property type="nucleotide sequence ID" value="NZ_CP117434.1"/>
</dbReference>
<sequence>MADYYTLLTDAGIAYETACKAAGTPIKLSQISVGDGGGEVYNPAATATALKREVWRGPLNALFQDEKNPSWLLAEVTIPPDVGGWYVREAGIWTDTGILYAIVKYPESFKPVLATSGSGKEFYIRSIFETSNAELVTLLIDDTVVKATRAWVAGYVADELAKLDRKQSVRVATTANIVLSGAQAIDGVAVVAGNRVLVKSQTLAKDNGIYVAANGAWVRAKDSDANAEVTSGLSVPVEEGATLANTIWQLVTDGGIVLGTTALSFQNVTQGFAPLNSPALLGTPTAPTAPVSNNNQQLATTAFVQRALGNHSSVGGLDASAVLTADAFGKSFIINSANPVNITLPKANTGFNGGTINLLNVSTGTATIVLQGTDYVAGIAANQLVLKTMDSITLSTGAGITWYAENGSVPDTLSTAFNGGVRALLDKFGLGSDAAKIPVISDFSEDIKPGLYRAFTLGHENASIGGPPETSVGSSTSMTVFVGGGYVAAGYKAFLAIINNTANGPTRAYLGHKTATGTQPFWSELGQTSHLPYRAKNYFKAPGVYQWTVPASVTKVHVEVVGGGGSGAFGGNEAINTGPGGGGGGGISSRLCTVVPGSLIAVTVGAGGAAVSTESDSGIAGGTSSFGSFCSATGGRGGVMNAGAQGGMGAGGDLNASLGLGFPPVRNSAGTGNWGGPGGGARVLLLLWIHRVLLGQVWGAVDA</sequence>
<organism evidence="3 4">
    <name type="scientific">Pseudomonas hefeiensis</name>
    <dbReference type="NCBI Taxonomy" id="2738125"/>
    <lineage>
        <taxon>Bacteria</taxon>
        <taxon>Pseudomonadati</taxon>
        <taxon>Pseudomonadota</taxon>
        <taxon>Gammaproteobacteria</taxon>
        <taxon>Pseudomonadales</taxon>
        <taxon>Pseudomonadaceae</taxon>
        <taxon>Pseudomonas</taxon>
    </lineage>
</organism>
<gene>
    <name evidence="3" type="ORF">PSH57_22905</name>
</gene>
<proteinExistence type="predicted"/>
<feature type="domain" description="Glycine-rich" evidence="2">
    <location>
        <begin position="542"/>
        <end position="681"/>
    </location>
</feature>
<evidence type="ECO:0000313" key="3">
    <source>
        <dbReference type="EMBL" id="WLH11672.1"/>
    </source>
</evidence>
<dbReference type="Proteomes" id="UP001230339">
    <property type="component" value="Chromosome"/>
</dbReference>
<dbReference type="InterPro" id="IPR051934">
    <property type="entry name" value="Phage_Tail_Fiber_Structural"/>
</dbReference>
<evidence type="ECO:0000259" key="1">
    <source>
        <dbReference type="Pfam" id="PF12571"/>
    </source>
</evidence>
<dbReference type="Pfam" id="PF21722">
    <property type="entry name" value="Gly_rich_2"/>
    <property type="match status" value="1"/>
</dbReference>
<dbReference type="PANTHER" id="PTHR35191">
    <property type="entry name" value="PROPHAGE SIDE TAIL FIBER PROTEIN HOMOLOG STFQ-RELATED"/>
    <property type="match status" value="1"/>
</dbReference>
<reference evidence="3 4" key="1">
    <citation type="submission" date="2023-02" db="EMBL/GenBank/DDBJ databases">
        <title>Evolution of Hrp T3SS in non-pathogenic Pseudomonas fluorescens.</title>
        <authorList>
            <person name="Liao K."/>
            <person name="Wei H."/>
            <person name="Gu Y."/>
        </authorList>
    </citation>
    <scope>NUCLEOTIDE SEQUENCE [LARGE SCALE GENOMIC DNA]</scope>
    <source>
        <strain evidence="3 4">FP205</strain>
    </source>
</reference>
<dbReference type="PANTHER" id="PTHR35191:SF1">
    <property type="entry name" value="PROPHAGE SIDE TAIL FIBER PROTEIN HOMOLOG STFQ-RELATED"/>
    <property type="match status" value="1"/>
</dbReference>
<evidence type="ECO:0000313" key="4">
    <source>
        <dbReference type="Proteomes" id="UP001230339"/>
    </source>
</evidence>
<accession>A0ABY9G823</accession>
<dbReference type="EMBL" id="CP117449">
    <property type="protein sequence ID" value="WLH11672.1"/>
    <property type="molecule type" value="Genomic_DNA"/>
</dbReference>